<feature type="chain" id="PRO_5034664081" evidence="2">
    <location>
        <begin position="19"/>
        <end position="140"/>
    </location>
</feature>
<feature type="compositionally biased region" description="Acidic residues" evidence="1">
    <location>
        <begin position="127"/>
        <end position="140"/>
    </location>
</feature>
<dbReference type="KEGG" id="cvn:111136312"/>
<dbReference type="Proteomes" id="UP000694844">
    <property type="component" value="Chromosome 5"/>
</dbReference>
<sequence>MQKLIFVALLFTLAAVYAKRPNYARQGRSPVDACRLDCMYDAVMCGAPCRLLFRSHRMGYFNCAKDCSRDRVVCFSSCETKTQAPTVPAEPVATAAAAAAAAAGPAAKSSHHAHAAPTQGASLVEADGQETGDSDESVED</sequence>
<evidence type="ECO:0000256" key="2">
    <source>
        <dbReference type="SAM" id="SignalP"/>
    </source>
</evidence>
<gene>
    <name evidence="4" type="primary">LOC111136312</name>
</gene>
<proteinExistence type="predicted"/>
<accession>A0A8B8ES60</accession>
<protein>
    <submittedName>
        <fullName evidence="4">Uncharacterized shell protein 1-like</fullName>
    </submittedName>
</protein>
<feature type="region of interest" description="Disordered" evidence="1">
    <location>
        <begin position="106"/>
        <end position="140"/>
    </location>
</feature>
<evidence type="ECO:0000313" key="3">
    <source>
        <dbReference type="Proteomes" id="UP000694844"/>
    </source>
</evidence>
<evidence type="ECO:0000313" key="4">
    <source>
        <dbReference type="RefSeq" id="XP_022342781.1"/>
    </source>
</evidence>
<keyword evidence="3" id="KW-1185">Reference proteome</keyword>
<dbReference type="GeneID" id="111136312"/>
<reference evidence="4" key="1">
    <citation type="submission" date="2025-08" db="UniProtKB">
        <authorList>
            <consortium name="RefSeq"/>
        </authorList>
    </citation>
    <scope>IDENTIFICATION</scope>
    <source>
        <tissue evidence="4">Whole sample</tissue>
    </source>
</reference>
<evidence type="ECO:0000256" key="1">
    <source>
        <dbReference type="SAM" id="MobiDB-lite"/>
    </source>
</evidence>
<organism evidence="3 4">
    <name type="scientific">Crassostrea virginica</name>
    <name type="common">Eastern oyster</name>
    <dbReference type="NCBI Taxonomy" id="6565"/>
    <lineage>
        <taxon>Eukaryota</taxon>
        <taxon>Metazoa</taxon>
        <taxon>Spiralia</taxon>
        <taxon>Lophotrochozoa</taxon>
        <taxon>Mollusca</taxon>
        <taxon>Bivalvia</taxon>
        <taxon>Autobranchia</taxon>
        <taxon>Pteriomorphia</taxon>
        <taxon>Ostreida</taxon>
        <taxon>Ostreoidea</taxon>
        <taxon>Ostreidae</taxon>
        <taxon>Crassostrea</taxon>
    </lineage>
</organism>
<dbReference type="RefSeq" id="XP_022342781.1">
    <property type="nucleotide sequence ID" value="XM_022487073.1"/>
</dbReference>
<dbReference type="AlphaFoldDB" id="A0A8B8ES60"/>
<name>A0A8B8ES60_CRAVI</name>
<feature type="signal peptide" evidence="2">
    <location>
        <begin position="1"/>
        <end position="18"/>
    </location>
</feature>
<dbReference type="OrthoDB" id="10465762at2759"/>
<keyword evidence="2" id="KW-0732">Signal</keyword>